<reference evidence="2 3" key="3">
    <citation type="journal article" date="2015" name="Genome Announc.">
        <title>Draft Genome Sequence of the Archiascomycetous Yeast Saitoella complicata.</title>
        <authorList>
            <person name="Yamauchi K."/>
            <person name="Kondo S."/>
            <person name="Hamamoto M."/>
            <person name="Takahashi Y."/>
            <person name="Ogura Y."/>
            <person name="Hayashi T."/>
            <person name="Nishida H."/>
        </authorList>
    </citation>
    <scope>NUCLEOTIDE SEQUENCE [LARGE SCALE GENOMIC DNA]</scope>
    <source>
        <strain evidence="2 3">NRRL Y-17804</strain>
    </source>
</reference>
<accession>A0A0E9NAS2</accession>
<evidence type="ECO:0000256" key="1">
    <source>
        <dbReference type="SAM" id="MobiDB-lite"/>
    </source>
</evidence>
<protein>
    <submittedName>
        <fullName evidence="2">Uncharacterized protein</fullName>
    </submittedName>
</protein>
<name>A0A0E9NAS2_SAICN</name>
<evidence type="ECO:0000313" key="3">
    <source>
        <dbReference type="Proteomes" id="UP000033140"/>
    </source>
</evidence>
<reference evidence="2 3" key="1">
    <citation type="journal article" date="2011" name="J. Gen. Appl. Microbiol.">
        <title>Draft genome sequencing of the enigmatic yeast Saitoella complicata.</title>
        <authorList>
            <person name="Nishida H."/>
            <person name="Hamamoto M."/>
            <person name="Sugiyama J."/>
        </authorList>
    </citation>
    <scope>NUCLEOTIDE SEQUENCE [LARGE SCALE GENOMIC DNA]</scope>
    <source>
        <strain evidence="2 3">NRRL Y-17804</strain>
    </source>
</reference>
<proteinExistence type="predicted"/>
<sequence>MTDLRERALSRADFSMATRTSTSVALERSKNAKARTRHEQTISYRLPTSPDNTPDPDLRRGAEKWGPRPLLYFDINVARFVVL</sequence>
<keyword evidence="3" id="KW-1185">Reference proteome</keyword>
<organism evidence="2 3">
    <name type="scientific">Saitoella complicata (strain BCRC 22490 / CBS 7301 / JCM 7358 / NBRC 10748 / NRRL Y-17804)</name>
    <dbReference type="NCBI Taxonomy" id="698492"/>
    <lineage>
        <taxon>Eukaryota</taxon>
        <taxon>Fungi</taxon>
        <taxon>Dikarya</taxon>
        <taxon>Ascomycota</taxon>
        <taxon>Taphrinomycotina</taxon>
        <taxon>Taphrinomycotina incertae sedis</taxon>
        <taxon>Saitoella</taxon>
    </lineage>
</organism>
<comment type="caution">
    <text evidence="2">The sequence shown here is derived from an EMBL/GenBank/DDBJ whole genome shotgun (WGS) entry which is preliminary data.</text>
</comment>
<feature type="region of interest" description="Disordered" evidence="1">
    <location>
        <begin position="24"/>
        <end position="61"/>
    </location>
</feature>
<evidence type="ECO:0000313" key="2">
    <source>
        <dbReference type="EMBL" id="GAO46893.1"/>
    </source>
</evidence>
<dbReference type="EMBL" id="BACD03000006">
    <property type="protein sequence ID" value="GAO46893.1"/>
    <property type="molecule type" value="Genomic_DNA"/>
</dbReference>
<gene>
    <name evidence="2" type="ORF">G7K_1111-t1</name>
</gene>
<reference evidence="2 3" key="2">
    <citation type="journal article" date="2014" name="J. Gen. Appl. Microbiol.">
        <title>The early diverging ascomycetous budding yeast Saitoella complicata has three histone deacetylases belonging to the Clr6, Hos2, and Rpd3 lineages.</title>
        <authorList>
            <person name="Nishida H."/>
            <person name="Matsumoto T."/>
            <person name="Kondo S."/>
            <person name="Hamamoto M."/>
            <person name="Yoshikawa H."/>
        </authorList>
    </citation>
    <scope>NUCLEOTIDE SEQUENCE [LARGE SCALE GENOMIC DNA]</scope>
    <source>
        <strain evidence="2 3">NRRL Y-17804</strain>
    </source>
</reference>
<dbReference type="Proteomes" id="UP000033140">
    <property type="component" value="Unassembled WGS sequence"/>
</dbReference>
<dbReference type="AlphaFoldDB" id="A0A0E9NAS2"/>